<dbReference type="OrthoDB" id="9810980at2"/>
<evidence type="ECO:0000313" key="13">
    <source>
        <dbReference type="EMBL" id="ADH89305.1"/>
    </source>
</evidence>
<keyword evidence="4 9" id="KW-1003">Cell membrane</keyword>
<protein>
    <recommendedName>
        <fullName evidence="9">Membrane fusion protein (MFP) family protein</fullName>
    </recommendedName>
</protein>
<keyword evidence="14" id="KW-1185">Reference proteome</keyword>
<dbReference type="PANTHER" id="PTHR30386:SF17">
    <property type="entry name" value="ALKALINE PROTEASE SECRETION PROTEIN APRE"/>
    <property type="match status" value="1"/>
</dbReference>
<feature type="coiled-coil region" evidence="10">
    <location>
        <begin position="179"/>
        <end position="213"/>
    </location>
</feature>
<dbReference type="KEGG" id="sno:Snov_2007"/>
<evidence type="ECO:0000256" key="2">
    <source>
        <dbReference type="ARBA" id="ARBA00009477"/>
    </source>
</evidence>
<feature type="domain" description="AprE-like beta-barrel" evidence="12">
    <location>
        <begin position="343"/>
        <end position="432"/>
    </location>
</feature>
<keyword evidence="7 9" id="KW-1133">Transmembrane helix</keyword>
<evidence type="ECO:0000256" key="6">
    <source>
        <dbReference type="ARBA" id="ARBA00022692"/>
    </source>
</evidence>
<dbReference type="HOGENOM" id="CLU_023976_1_1_5"/>
<evidence type="ECO:0000256" key="3">
    <source>
        <dbReference type="ARBA" id="ARBA00022448"/>
    </source>
</evidence>
<dbReference type="EMBL" id="CP002026">
    <property type="protein sequence ID" value="ADH89305.1"/>
    <property type="molecule type" value="Genomic_DNA"/>
</dbReference>
<feature type="domain" description="AprE-like long alpha-helical hairpin" evidence="11">
    <location>
        <begin position="119"/>
        <end position="301"/>
    </location>
</feature>
<name>D7A044_ANCN5</name>
<dbReference type="Proteomes" id="UP000006633">
    <property type="component" value="Chromosome"/>
</dbReference>
<evidence type="ECO:0000256" key="4">
    <source>
        <dbReference type="ARBA" id="ARBA00022475"/>
    </source>
</evidence>
<keyword evidence="8 9" id="KW-0472">Membrane</keyword>
<dbReference type="InterPro" id="IPR058982">
    <property type="entry name" value="Beta-barrel_AprE"/>
</dbReference>
<evidence type="ECO:0000256" key="1">
    <source>
        <dbReference type="ARBA" id="ARBA00004377"/>
    </source>
</evidence>
<dbReference type="Gene3D" id="2.40.30.170">
    <property type="match status" value="1"/>
</dbReference>
<dbReference type="PRINTS" id="PR01490">
    <property type="entry name" value="RTXTOXIND"/>
</dbReference>
<feature type="transmembrane region" description="Helical" evidence="9">
    <location>
        <begin position="37"/>
        <end position="56"/>
    </location>
</feature>
<dbReference type="RefSeq" id="WP_013166809.1">
    <property type="nucleotide sequence ID" value="NC_014217.1"/>
</dbReference>
<evidence type="ECO:0000256" key="5">
    <source>
        <dbReference type="ARBA" id="ARBA00022519"/>
    </source>
</evidence>
<dbReference type="InterPro" id="IPR010129">
    <property type="entry name" value="T1SS_HlyD"/>
</dbReference>
<dbReference type="PANTHER" id="PTHR30386">
    <property type="entry name" value="MEMBRANE FUSION SUBUNIT OF EMRAB-TOLC MULTIDRUG EFFLUX PUMP"/>
    <property type="match status" value="1"/>
</dbReference>
<evidence type="ECO:0000313" key="14">
    <source>
        <dbReference type="Proteomes" id="UP000006633"/>
    </source>
</evidence>
<accession>D7A044</accession>
<evidence type="ECO:0000259" key="12">
    <source>
        <dbReference type="Pfam" id="PF26002"/>
    </source>
</evidence>
<dbReference type="STRING" id="639283.Snov_2007"/>
<dbReference type="NCBIfam" id="TIGR01843">
    <property type="entry name" value="type_I_hlyD"/>
    <property type="match status" value="1"/>
</dbReference>
<dbReference type="eggNOG" id="COG0845">
    <property type="taxonomic scope" value="Bacteria"/>
</dbReference>
<reference evidence="13 14" key="1">
    <citation type="journal article" date="2012" name="Stand. Genomic Sci.">
        <title>Complete genome sequence of the facultatively chemolithoautotrophic and methylotrophic alpha Proteobacterium Starkeya novella type strain (ATCC 8093(T)).</title>
        <authorList>
            <person name="Kappler U."/>
            <person name="Davenport K."/>
            <person name="Beatson S."/>
            <person name="Lucas S."/>
            <person name="Lapidus A."/>
            <person name="Copeland A."/>
            <person name="Berry K.W."/>
            <person name="Glavina Del Rio T."/>
            <person name="Hammon N."/>
            <person name="Dalin E."/>
            <person name="Tice H."/>
            <person name="Pitluck S."/>
            <person name="Richardson P."/>
            <person name="Bruce D."/>
            <person name="Goodwin L.A."/>
            <person name="Han C."/>
            <person name="Tapia R."/>
            <person name="Detter J.C."/>
            <person name="Chang Y.J."/>
            <person name="Jeffries C.D."/>
            <person name="Land M."/>
            <person name="Hauser L."/>
            <person name="Kyrpides N.C."/>
            <person name="Goker M."/>
            <person name="Ivanova N."/>
            <person name="Klenk H.P."/>
            <person name="Woyke T."/>
        </authorList>
    </citation>
    <scope>NUCLEOTIDE SEQUENCE [LARGE SCALE GENOMIC DNA]</scope>
    <source>
        <strain evidence="14">ATCC 8093 / DSM 506 / JCM 20403 / CCM 1077 / IAM 12100 / NBRC 12443 / NCIMB 10456</strain>
    </source>
</reference>
<dbReference type="Pfam" id="PF25994">
    <property type="entry name" value="HH_AprE"/>
    <property type="match status" value="1"/>
</dbReference>
<organism evidence="13 14">
    <name type="scientific">Ancylobacter novellus (strain ATCC 8093 / DSM 506 / JCM 20403 / CCM 1077 / IAM 12100 / NBRC 12443 / NCIMB 10456)</name>
    <name type="common">Starkeya novella</name>
    <dbReference type="NCBI Taxonomy" id="639283"/>
    <lineage>
        <taxon>Bacteria</taxon>
        <taxon>Pseudomonadati</taxon>
        <taxon>Pseudomonadota</taxon>
        <taxon>Alphaproteobacteria</taxon>
        <taxon>Hyphomicrobiales</taxon>
        <taxon>Xanthobacteraceae</taxon>
        <taxon>Ancylobacter</taxon>
    </lineage>
</organism>
<evidence type="ECO:0000256" key="8">
    <source>
        <dbReference type="ARBA" id="ARBA00023136"/>
    </source>
</evidence>
<keyword evidence="10" id="KW-0175">Coiled coil</keyword>
<keyword evidence="3 9" id="KW-0813">Transport</keyword>
<dbReference type="InterPro" id="IPR058781">
    <property type="entry name" value="HH_AprE-like"/>
</dbReference>
<comment type="subcellular location">
    <subcellularLocation>
        <location evidence="1 9">Cell inner membrane</location>
        <topology evidence="1 9">Single-pass membrane protein</topology>
    </subcellularLocation>
</comment>
<evidence type="ECO:0000256" key="7">
    <source>
        <dbReference type="ARBA" id="ARBA00022989"/>
    </source>
</evidence>
<dbReference type="InterPro" id="IPR050739">
    <property type="entry name" value="MFP"/>
</dbReference>
<comment type="similarity">
    <text evidence="2 9">Belongs to the membrane fusion protein (MFP) (TC 8.A.1) family.</text>
</comment>
<evidence type="ECO:0000259" key="11">
    <source>
        <dbReference type="Pfam" id="PF25994"/>
    </source>
</evidence>
<dbReference type="Pfam" id="PF26002">
    <property type="entry name" value="Beta-barrel_AprE"/>
    <property type="match status" value="1"/>
</dbReference>
<dbReference type="GO" id="GO:0005886">
    <property type="term" value="C:plasma membrane"/>
    <property type="evidence" value="ECO:0007669"/>
    <property type="project" value="UniProtKB-SubCell"/>
</dbReference>
<evidence type="ECO:0000256" key="9">
    <source>
        <dbReference type="RuleBase" id="RU365093"/>
    </source>
</evidence>
<keyword evidence="6 9" id="KW-0812">Transmembrane</keyword>
<sequence length="456" mass="50687">MRSTSKAVSVVDLYGTPRLLTPDDSASFRRIVRGPKLMGGVLIVTFLGGFLAWGALAPLAGGAVAAGVISPDGSRRVVQHLEGGIIASLEVKDGDRVTAGQTLVRLESVQPDTAMRGQLHRYRTLLAMRARLTAEQEGRAEIEFPPELMATGTSDELKSVLDGQRTMFETRRTSDRRQREILKRRIEQSQHQIKALEAQAASTSQQLELIAEELKGKRYLLQKELIRKSEVLSLERARAEIEGRRGEYLGMISRAEQQIGETEVQLLALDAERQDEVSEQMDKVRVELADVTEKLQLTRDVLARTTIAAPINGTVVNLRFKTLGGVIKAGDPILDIVPIEETLLIEARISPVDVDVVHPGLPAQVHLTAFSRWELPRIDGFVKSVSADAMVDQTTGQTYYLAKVEVDPSELEQFNDLIELQAGMPAEVLIVSRERTFLDYLAEPFRNVMRRSFRET</sequence>
<evidence type="ECO:0000256" key="10">
    <source>
        <dbReference type="SAM" id="Coils"/>
    </source>
</evidence>
<feature type="coiled-coil region" evidence="10">
    <location>
        <begin position="252"/>
        <end position="294"/>
    </location>
</feature>
<gene>
    <name evidence="13" type="ordered locus">Snov_2007</name>
</gene>
<dbReference type="Gene3D" id="2.40.50.100">
    <property type="match status" value="1"/>
</dbReference>
<dbReference type="AlphaFoldDB" id="D7A044"/>
<proteinExistence type="inferred from homology"/>
<dbReference type="GO" id="GO:0015031">
    <property type="term" value="P:protein transport"/>
    <property type="evidence" value="ECO:0007669"/>
    <property type="project" value="InterPro"/>
</dbReference>
<keyword evidence="5 9" id="KW-0997">Cell inner membrane</keyword>